<name>A0AAV6VZH7_9ARAC</name>
<protein>
    <submittedName>
        <fullName evidence="2">Uncharacterized protein</fullName>
    </submittedName>
</protein>
<feature type="compositionally biased region" description="Basic and acidic residues" evidence="1">
    <location>
        <begin position="46"/>
        <end position="59"/>
    </location>
</feature>
<evidence type="ECO:0000256" key="1">
    <source>
        <dbReference type="SAM" id="MobiDB-lite"/>
    </source>
</evidence>
<proteinExistence type="predicted"/>
<sequence>MTLTSKVFKCKPHKYASSPTQRGSVYVFGPGYKCHKKGKKASMKNGLDHQGRRMEKVRTRCDPSQTCEIERLHQLETIIYDVGTGVR</sequence>
<evidence type="ECO:0000313" key="2">
    <source>
        <dbReference type="EMBL" id="KAG8201428.1"/>
    </source>
</evidence>
<comment type="caution">
    <text evidence="2">The sequence shown here is derived from an EMBL/GenBank/DDBJ whole genome shotgun (WGS) entry which is preliminary data.</text>
</comment>
<feature type="region of interest" description="Disordered" evidence="1">
    <location>
        <begin position="39"/>
        <end position="59"/>
    </location>
</feature>
<accession>A0AAV6VZH7</accession>
<organism evidence="2 3">
    <name type="scientific">Oedothorax gibbosus</name>
    <dbReference type="NCBI Taxonomy" id="931172"/>
    <lineage>
        <taxon>Eukaryota</taxon>
        <taxon>Metazoa</taxon>
        <taxon>Ecdysozoa</taxon>
        <taxon>Arthropoda</taxon>
        <taxon>Chelicerata</taxon>
        <taxon>Arachnida</taxon>
        <taxon>Araneae</taxon>
        <taxon>Araneomorphae</taxon>
        <taxon>Entelegynae</taxon>
        <taxon>Araneoidea</taxon>
        <taxon>Linyphiidae</taxon>
        <taxon>Erigoninae</taxon>
        <taxon>Oedothorax</taxon>
    </lineage>
</organism>
<dbReference type="AlphaFoldDB" id="A0AAV6VZH7"/>
<evidence type="ECO:0000313" key="3">
    <source>
        <dbReference type="Proteomes" id="UP000827092"/>
    </source>
</evidence>
<keyword evidence="3" id="KW-1185">Reference proteome</keyword>
<reference evidence="2 3" key="1">
    <citation type="journal article" date="2022" name="Nat. Ecol. Evol.">
        <title>A masculinizing supergene underlies an exaggerated male reproductive morph in a spider.</title>
        <authorList>
            <person name="Hendrickx F."/>
            <person name="De Corte Z."/>
            <person name="Sonet G."/>
            <person name="Van Belleghem S.M."/>
            <person name="Kostlbacher S."/>
            <person name="Vangestel C."/>
        </authorList>
    </citation>
    <scope>NUCLEOTIDE SEQUENCE [LARGE SCALE GENOMIC DNA]</scope>
    <source>
        <strain evidence="2">W744_W776</strain>
    </source>
</reference>
<dbReference type="EMBL" id="JAFNEN010000005">
    <property type="protein sequence ID" value="KAG8201428.1"/>
    <property type="molecule type" value="Genomic_DNA"/>
</dbReference>
<gene>
    <name evidence="2" type="ORF">JTE90_024301</name>
</gene>
<dbReference type="Proteomes" id="UP000827092">
    <property type="component" value="Unassembled WGS sequence"/>
</dbReference>